<name>A0ABD1K1B5_9TELE</name>
<evidence type="ECO:0000259" key="3">
    <source>
        <dbReference type="PROSITE" id="PS50175"/>
    </source>
</evidence>
<feature type="compositionally biased region" description="Acidic residues" evidence="2">
    <location>
        <begin position="817"/>
        <end position="826"/>
    </location>
</feature>
<comment type="caution">
    <text evidence="4">The sequence shown here is derived from an EMBL/GenBank/DDBJ whole genome shotgun (WGS) entry which is preliminary data.</text>
</comment>
<keyword evidence="1" id="KW-0175">Coiled coil</keyword>
<dbReference type="InterPro" id="IPR038269">
    <property type="entry name" value="SCAN_sf"/>
</dbReference>
<gene>
    <name evidence="4" type="ORF">ACEWY4_012715</name>
</gene>
<dbReference type="SUPFAM" id="SSF47353">
    <property type="entry name" value="Retrovirus capsid dimerization domain-like"/>
    <property type="match status" value="1"/>
</dbReference>
<evidence type="ECO:0000313" key="4">
    <source>
        <dbReference type="EMBL" id="KAL2092917.1"/>
    </source>
</evidence>
<dbReference type="Proteomes" id="UP001591681">
    <property type="component" value="Unassembled WGS sequence"/>
</dbReference>
<proteinExistence type="predicted"/>
<dbReference type="Pfam" id="PF02023">
    <property type="entry name" value="SCAN"/>
    <property type="match status" value="1"/>
</dbReference>
<feature type="compositionally biased region" description="Acidic residues" evidence="2">
    <location>
        <begin position="714"/>
        <end position="809"/>
    </location>
</feature>
<sequence>MTEFSAREFLGEDVSRGRLTKLTKQELVQVFEFIEIEYTEELKKIQLIDCLAVHLGLKDERTAEIRREKARQAEEVCREKERTHEARQREQQRLFEAEQREREAEKREKDLQIELQVANVKLEQTKRDGQDRQRQREHEVRFDVSKCLKIMPRFCPESPDVFFEAFERIATEREWPVEEWVTLIRRELTGKGQEAYTSLAFGDSCEYETVKRAVLRAYDLVPEAYRQQFRHAKLSPGQSYVDFARQQELTFDKWLRASEVYTFQDLRKLIILEQFKNSVSRPIEVHLNEQQVKEQRKAAEMADNYVLVHRESWRGRPSLPFKNTGVEGRKEFSQSSQLQSRSTVKEASADKSSRMSNPGVMICHYCKKPGHIKSRCRLLASRGQNGLHQPVSLVSTECKQDAPFEQELNCRSLGVDSDMFKNFVSEGSVAPREGESEVSVTILRDTGAAQSLIVSSLLPLSEDTSLKASVLLRGLGGEYGAVPLHRVFLKSSLVTGYVTVGVVPVLPVEGADLLMGNDLAGSQVCVAPMVSLVPCESPDMVALEQECPEFFPACVVTRSQARQKERSSELSDQPVELSDTFFAVLDGLPDAQQYNREALIAGQKSDPDLAVLRSSAASFEESRVMAQGFYLREEVLMRKWRPADRPATEVWSIVDQVVLPPSFRPEVLRLAHETSMAVSDEGATLSEEERLRQKTLAKLFWSMETDVESSSTDEVQDQDESEVQEQDESEVQEQDESEVQEQDESEVQDQDESEVQDQDESEVQDQDESEVQDQDESEVQEQDESEVQEQDESDSEGSGDDDCEDDEMYEEMHVPDNEEEEMEENDGGNVSHCQEASGMEEGIREPCSSNCRRKCTYKISAEQRNKTFKAYSKLTYKEKKSYVYNLIKKLQPTTIRQVSRRNATLRYHLEDEMGNRHQVCKTMFLSTLGYHPKNDRLIVTLCSGDSSVEPPEERRGKHAGKKMDLSKIYQHIESFHPTISHYRRSHAPNRRYLPSDITIKSMYDDFKQNNRCSYETYRKAINNLNIGFTKLGEEECEVCLRHNIHMKQHEVVSTAGGGCETCQKWEVHHYHAIRGREHYRMDAEKEEEVHSVVRSVDLQKVIMLPRMPGVKTAVFTRRISAFHETFATVGKMSSKEKRAMSVIWHEGIAGRSAVEVTSAYVTCLSLEGVQHVTYWVDNCTSQNKNWVLISTLVKIVNSDQNTITDITLKFFEPGHTFMSADSFHASVERMMKKRPGGVVLDFQEFRDVIASSNSGRVNVVELQSSNILAWTDDHSAAKMKNEAHLADMAVIQVRRGSRRFFYKLEHDAEDFTGCDFLKTKATLDFPPQLRPGDKGVEKEKKREIISKLVPLMPESRRQFWVALAEEE</sequence>
<evidence type="ECO:0000256" key="2">
    <source>
        <dbReference type="SAM" id="MobiDB-lite"/>
    </source>
</evidence>
<dbReference type="Gene3D" id="1.10.4020.10">
    <property type="entry name" value="DNA breaking-rejoining enzymes"/>
    <property type="match status" value="1"/>
</dbReference>
<evidence type="ECO:0000256" key="1">
    <source>
        <dbReference type="SAM" id="Coils"/>
    </source>
</evidence>
<dbReference type="PANTHER" id="PTHR46888:SF13">
    <property type="entry name" value="RIBONUCLEASE H"/>
    <property type="match status" value="1"/>
</dbReference>
<dbReference type="PANTHER" id="PTHR46888">
    <property type="entry name" value="ZINC KNUCKLE DOMAINCONTAINING PROTEIN-RELATED"/>
    <property type="match status" value="1"/>
</dbReference>
<feature type="domain" description="Peptidase A2" evidence="3">
    <location>
        <begin position="440"/>
        <end position="477"/>
    </location>
</feature>
<evidence type="ECO:0000313" key="5">
    <source>
        <dbReference type="Proteomes" id="UP001591681"/>
    </source>
</evidence>
<feature type="region of interest" description="Disordered" evidence="2">
    <location>
        <begin position="705"/>
        <end position="847"/>
    </location>
</feature>
<dbReference type="PROSITE" id="PS50175">
    <property type="entry name" value="ASP_PROT_RETROV"/>
    <property type="match status" value="1"/>
</dbReference>
<feature type="coiled-coil region" evidence="1">
    <location>
        <begin position="70"/>
        <end position="128"/>
    </location>
</feature>
<organism evidence="4 5">
    <name type="scientific">Coilia grayii</name>
    <name type="common">Gray's grenadier anchovy</name>
    <dbReference type="NCBI Taxonomy" id="363190"/>
    <lineage>
        <taxon>Eukaryota</taxon>
        <taxon>Metazoa</taxon>
        <taxon>Chordata</taxon>
        <taxon>Craniata</taxon>
        <taxon>Vertebrata</taxon>
        <taxon>Euteleostomi</taxon>
        <taxon>Actinopterygii</taxon>
        <taxon>Neopterygii</taxon>
        <taxon>Teleostei</taxon>
        <taxon>Clupei</taxon>
        <taxon>Clupeiformes</taxon>
        <taxon>Clupeoidei</taxon>
        <taxon>Engraulidae</taxon>
        <taxon>Coilinae</taxon>
        <taxon>Coilia</taxon>
    </lineage>
</organism>
<dbReference type="InterPro" id="IPR001995">
    <property type="entry name" value="Peptidase_A2_cat"/>
</dbReference>
<feature type="region of interest" description="Disordered" evidence="2">
    <location>
        <begin position="318"/>
        <end position="355"/>
    </location>
</feature>
<accession>A0ABD1K1B5</accession>
<reference evidence="4 5" key="1">
    <citation type="submission" date="2024-09" db="EMBL/GenBank/DDBJ databases">
        <title>A chromosome-level genome assembly of Gray's grenadier anchovy, Coilia grayii.</title>
        <authorList>
            <person name="Fu Z."/>
        </authorList>
    </citation>
    <scope>NUCLEOTIDE SEQUENCE [LARGE SCALE GENOMIC DNA]</scope>
    <source>
        <strain evidence="4">G4</strain>
        <tissue evidence="4">Muscle</tissue>
    </source>
</reference>
<feature type="compositionally biased region" description="Polar residues" evidence="2">
    <location>
        <begin position="333"/>
        <end position="342"/>
    </location>
</feature>
<feature type="compositionally biased region" description="Basic and acidic residues" evidence="2">
    <location>
        <begin position="343"/>
        <end position="353"/>
    </location>
</feature>
<dbReference type="EMBL" id="JBHFQA010000010">
    <property type="protein sequence ID" value="KAL2092917.1"/>
    <property type="molecule type" value="Genomic_DNA"/>
</dbReference>
<dbReference type="InterPro" id="IPR003309">
    <property type="entry name" value="SCAN_dom"/>
</dbReference>
<protein>
    <recommendedName>
        <fullName evidence="3">Peptidase A2 domain-containing protein</fullName>
    </recommendedName>
</protein>
<keyword evidence="5" id="KW-1185">Reference proteome</keyword>